<keyword evidence="12" id="KW-0511">Multifunctional enzyme</keyword>
<keyword evidence="9" id="KW-0238">DNA-binding</keyword>
<evidence type="ECO:0000256" key="12">
    <source>
        <dbReference type="ARBA" id="ARBA00023268"/>
    </source>
</evidence>
<dbReference type="SMART" id="SM01232">
    <property type="entry name" value="H2TH"/>
    <property type="match status" value="1"/>
</dbReference>
<dbReference type="Proteomes" id="UP000272474">
    <property type="component" value="Unassembled WGS sequence"/>
</dbReference>
<gene>
    <name evidence="18" type="ORF">D7294_09270</name>
</gene>
<dbReference type="GO" id="GO:0140078">
    <property type="term" value="F:class I DNA-(apurinic or apyrimidinic site) endonuclease activity"/>
    <property type="evidence" value="ECO:0007669"/>
    <property type="project" value="UniProtKB-EC"/>
</dbReference>
<dbReference type="RefSeq" id="WP_120677498.1">
    <property type="nucleotide sequence ID" value="NZ_RBAL01000004.1"/>
</dbReference>
<comment type="cofactor">
    <cofactor evidence="2">
        <name>Zn(2+)</name>
        <dbReference type="ChEBI" id="CHEBI:29105"/>
    </cofactor>
</comment>
<evidence type="ECO:0000256" key="6">
    <source>
        <dbReference type="ARBA" id="ARBA00022771"/>
    </source>
</evidence>
<dbReference type="Pfam" id="PF06831">
    <property type="entry name" value="H2TH"/>
    <property type="match status" value="1"/>
</dbReference>
<evidence type="ECO:0000256" key="10">
    <source>
        <dbReference type="ARBA" id="ARBA00023204"/>
    </source>
</evidence>
<dbReference type="PANTHER" id="PTHR22993:SF9">
    <property type="entry name" value="FORMAMIDOPYRIMIDINE-DNA GLYCOSYLASE"/>
    <property type="match status" value="1"/>
</dbReference>
<dbReference type="SUPFAM" id="SSF81624">
    <property type="entry name" value="N-terminal domain of MutM-like DNA repair proteins"/>
    <property type="match status" value="1"/>
</dbReference>
<dbReference type="InterPro" id="IPR015887">
    <property type="entry name" value="DNA_glyclase_Znf_dom_DNA_BS"/>
</dbReference>
<dbReference type="InterPro" id="IPR010663">
    <property type="entry name" value="Znf_FPG/IleRS"/>
</dbReference>
<accession>A0A3A9Z6D2</accession>
<evidence type="ECO:0000256" key="3">
    <source>
        <dbReference type="ARBA" id="ARBA00009409"/>
    </source>
</evidence>
<evidence type="ECO:0000256" key="14">
    <source>
        <dbReference type="ARBA" id="ARBA00044632"/>
    </source>
</evidence>
<dbReference type="GO" id="GO:0006284">
    <property type="term" value="P:base-excision repair"/>
    <property type="evidence" value="ECO:0007669"/>
    <property type="project" value="InterPro"/>
</dbReference>
<evidence type="ECO:0000256" key="9">
    <source>
        <dbReference type="ARBA" id="ARBA00023125"/>
    </source>
</evidence>
<evidence type="ECO:0000256" key="11">
    <source>
        <dbReference type="ARBA" id="ARBA00023239"/>
    </source>
</evidence>
<dbReference type="InterPro" id="IPR012319">
    <property type="entry name" value="FPG_cat"/>
</dbReference>
<keyword evidence="11" id="KW-0456">Lyase</keyword>
<dbReference type="InterPro" id="IPR015886">
    <property type="entry name" value="H2TH_FPG"/>
</dbReference>
<comment type="similarity">
    <text evidence="3">Belongs to the FPG family.</text>
</comment>
<evidence type="ECO:0000313" key="19">
    <source>
        <dbReference type="Proteomes" id="UP000272474"/>
    </source>
</evidence>
<sequence length="261" mass="28616">MPELPDVEGFRGTLAECARGRRITGVQVGDKGVLHGVTAARLGRELTGRRFTEPERRGKWLLAHTEGPTVLLHFGMTGSLVCAAPGEPPGRHDRVGFALDDGRWLRYRDQRKLRGLWFADSDDAAGRVIGDQGPDALGVGREELDALLRGRRGRIKSALLDQSLIAGLGNLLGDEILWRARLNPARPAGDLSDGERRRLAGALRKVLREAVPTGRVPPRRSWLTGRRYDKDPACPRCGTPLEHGRVAGRGTVWCPHCQPDS</sequence>
<dbReference type="Gene3D" id="1.10.8.50">
    <property type="match status" value="1"/>
</dbReference>
<dbReference type="Gene3D" id="3.20.190.10">
    <property type="entry name" value="MutM-like, N-terminal"/>
    <property type="match status" value="1"/>
</dbReference>
<dbReference type="PANTHER" id="PTHR22993">
    <property type="entry name" value="FORMAMIDOPYRIMIDINE-DNA GLYCOSYLASE"/>
    <property type="match status" value="1"/>
</dbReference>
<proteinExistence type="inferred from homology"/>
<evidence type="ECO:0000256" key="15">
    <source>
        <dbReference type="PROSITE-ProRule" id="PRU00391"/>
    </source>
</evidence>
<dbReference type="SUPFAM" id="SSF46946">
    <property type="entry name" value="S13-like H2TH domain"/>
    <property type="match status" value="1"/>
</dbReference>
<keyword evidence="4" id="KW-0479">Metal-binding</keyword>
<dbReference type="OrthoDB" id="9800855at2"/>
<dbReference type="PROSITE" id="PS51068">
    <property type="entry name" value="FPG_CAT"/>
    <property type="match status" value="1"/>
</dbReference>
<evidence type="ECO:0000259" key="16">
    <source>
        <dbReference type="PROSITE" id="PS51066"/>
    </source>
</evidence>
<evidence type="ECO:0000256" key="4">
    <source>
        <dbReference type="ARBA" id="ARBA00022723"/>
    </source>
</evidence>
<comment type="catalytic activity">
    <reaction evidence="14">
        <text>2'-deoxyribonucleotide-(2'-deoxyribose 5'-phosphate)-2'-deoxyribonucleotide-DNA = a 3'-end 2'-deoxyribonucleotide-(2,3-dehydro-2,3-deoxyribose 5'-phosphate)-DNA + a 5'-end 5'-phospho-2'-deoxyribonucleoside-DNA + H(+)</text>
        <dbReference type="Rhea" id="RHEA:66592"/>
        <dbReference type="Rhea" id="RHEA-COMP:13180"/>
        <dbReference type="Rhea" id="RHEA-COMP:16897"/>
        <dbReference type="Rhea" id="RHEA-COMP:17067"/>
        <dbReference type="ChEBI" id="CHEBI:15378"/>
        <dbReference type="ChEBI" id="CHEBI:136412"/>
        <dbReference type="ChEBI" id="CHEBI:157695"/>
        <dbReference type="ChEBI" id="CHEBI:167181"/>
        <dbReference type="EC" id="4.2.99.18"/>
    </reaction>
</comment>
<reference evidence="18 19" key="1">
    <citation type="journal article" date="2014" name="Int. J. Syst. Evol. Microbiol.">
        <title>Streptomyces hoynatensis sp. nov., isolated from deep marine sediment.</title>
        <authorList>
            <person name="Veyisoglu A."/>
            <person name="Sahin N."/>
        </authorList>
    </citation>
    <scope>NUCLEOTIDE SEQUENCE [LARGE SCALE GENOMIC DNA]</scope>
    <source>
        <strain evidence="18 19">KCTC 29097</strain>
    </source>
</reference>
<keyword evidence="7" id="KW-0378">Hydrolase</keyword>
<keyword evidence="10" id="KW-0234">DNA repair</keyword>
<evidence type="ECO:0000256" key="7">
    <source>
        <dbReference type="ARBA" id="ARBA00022801"/>
    </source>
</evidence>
<dbReference type="Pfam" id="PF01149">
    <property type="entry name" value="Fapy_DNA_glyco"/>
    <property type="match status" value="1"/>
</dbReference>
<dbReference type="AlphaFoldDB" id="A0A3A9Z6D2"/>
<evidence type="ECO:0000259" key="17">
    <source>
        <dbReference type="PROSITE" id="PS51068"/>
    </source>
</evidence>
<keyword evidence="8" id="KW-0862">Zinc</keyword>
<evidence type="ECO:0000256" key="2">
    <source>
        <dbReference type="ARBA" id="ARBA00001947"/>
    </source>
</evidence>
<protein>
    <submittedName>
        <fullName evidence="18">Fpg/Nei family DNA glycosylase</fullName>
    </submittedName>
</protein>
<organism evidence="18 19">
    <name type="scientific">Streptomyces hoynatensis</name>
    <dbReference type="NCBI Taxonomy" id="1141874"/>
    <lineage>
        <taxon>Bacteria</taxon>
        <taxon>Bacillati</taxon>
        <taxon>Actinomycetota</taxon>
        <taxon>Actinomycetes</taxon>
        <taxon>Kitasatosporales</taxon>
        <taxon>Streptomycetaceae</taxon>
        <taxon>Streptomyces</taxon>
    </lineage>
</organism>
<evidence type="ECO:0000256" key="5">
    <source>
        <dbReference type="ARBA" id="ARBA00022763"/>
    </source>
</evidence>
<dbReference type="GO" id="GO:0003684">
    <property type="term" value="F:damaged DNA binding"/>
    <property type="evidence" value="ECO:0007669"/>
    <property type="project" value="InterPro"/>
</dbReference>
<dbReference type="SMART" id="SM00898">
    <property type="entry name" value="Fapy_DNA_glyco"/>
    <property type="match status" value="1"/>
</dbReference>
<comment type="catalytic activity">
    <reaction evidence="1">
        <text>Hydrolysis of DNA containing ring-opened 7-methylguanine residues, releasing 2,6-diamino-4-hydroxy-5-(N-methyl)formamidopyrimidine.</text>
        <dbReference type="EC" id="3.2.2.23"/>
    </reaction>
</comment>
<keyword evidence="19" id="KW-1185">Reference proteome</keyword>
<comment type="caution">
    <text evidence="18">The sequence shown here is derived from an EMBL/GenBank/DDBJ whole genome shotgun (WGS) entry which is preliminary data.</text>
</comment>
<dbReference type="PROSITE" id="PS01242">
    <property type="entry name" value="ZF_FPG_1"/>
    <property type="match status" value="1"/>
</dbReference>
<dbReference type="CDD" id="cd08966">
    <property type="entry name" value="EcFpg-like_N"/>
    <property type="match status" value="1"/>
</dbReference>
<evidence type="ECO:0000313" key="18">
    <source>
        <dbReference type="EMBL" id="RKN43875.1"/>
    </source>
</evidence>
<evidence type="ECO:0000256" key="8">
    <source>
        <dbReference type="ARBA" id="ARBA00022833"/>
    </source>
</evidence>
<evidence type="ECO:0000256" key="1">
    <source>
        <dbReference type="ARBA" id="ARBA00001668"/>
    </source>
</evidence>
<evidence type="ECO:0000256" key="13">
    <source>
        <dbReference type="ARBA" id="ARBA00023295"/>
    </source>
</evidence>
<keyword evidence="6 15" id="KW-0863">Zinc-finger</keyword>
<keyword evidence="5" id="KW-0227">DNA damage</keyword>
<dbReference type="GO" id="GO:0008270">
    <property type="term" value="F:zinc ion binding"/>
    <property type="evidence" value="ECO:0007669"/>
    <property type="project" value="UniProtKB-KW"/>
</dbReference>
<dbReference type="SUPFAM" id="SSF57716">
    <property type="entry name" value="Glucocorticoid receptor-like (DNA-binding domain)"/>
    <property type="match status" value="1"/>
</dbReference>
<dbReference type="Pfam" id="PF06827">
    <property type="entry name" value="zf-FPG_IleRS"/>
    <property type="match status" value="1"/>
</dbReference>
<dbReference type="InterPro" id="IPR010979">
    <property type="entry name" value="Ribosomal_uS13-like_H2TH"/>
</dbReference>
<feature type="domain" description="FPG-type" evidence="16">
    <location>
        <begin position="226"/>
        <end position="259"/>
    </location>
</feature>
<dbReference type="InterPro" id="IPR000214">
    <property type="entry name" value="Znf_DNA_glyclase/AP_lyase"/>
</dbReference>
<keyword evidence="13" id="KW-0326">Glycosidase</keyword>
<dbReference type="GO" id="GO:0034039">
    <property type="term" value="F:8-oxo-7,8-dihydroguanine DNA N-glycosylase activity"/>
    <property type="evidence" value="ECO:0007669"/>
    <property type="project" value="TreeGrafter"/>
</dbReference>
<dbReference type="PROSITE" id="PS51066">
    <property type="entry name" value="ZF_FPG_2"/>
    <property type="match status" value="1"/>
</dbReference>
<feature type="domain" description="Formamidopyrimidine-DNA glycosylase catalytic" evidence="17">
    <location>
        <begin position="2"/>
        <end position="114"/>
    </location>
</feature>
<dbReference type="InterPro" id="IPR035937">
    <property type="entry name" value="FPG_N"/>
</dbReference>
<dbReference type="EMBL" id="RBAL01000004">
    <property type="protein sequence ID" value="RKN43875.1"/>
    <property type="molecule type" value="Genomic_DNA"/>
</dbReference>
<name>A0A3A9Z6D2_9ACTN</name>